<dbReference type="InterPro" id="IPR036736">
    <property type="entry name" value="ACP-like_sf"/>
</dbReference>
<proteinExistence type="predicted"/>
<dbReference type="GO" id="GO:0031177">
    <property type="term" value="F:phosphopantetheine binding"/>
    <property type="evidence" value="ECO:0007669"/>
    <property type="project" value="InterPro"/>
</dbReference>
<keyword evidence="1" id="KW-0596">Phosphopantetheine</keyword>
<dbReference type="Proteomes" id="UP001222325">
    <property type="component" value="Unassembled WGS sequence"/>
</dbReference>
<dbReference type="InterPro" id="IPR036291">
    <property type="entry name" value="NAD(P)-bd_dom_sf"/>
</dbReference>
<dbReference type="PANTHER" id="PTHR43439:SF2">
    <property type="entry name" value="ENZYME, PUTATIVE (JCVI)-RELATED"/>
    <property type="match status" value="1"/>
</dbReference>
<sequence length="1073" mass="119192">MFQPRLLPRPPQTQALSSTTFKPPPLDGTLTIAQIYDWHFQNTPFHRLFVYAREDGSTRDIHWPEAAQAIYEGARILRDRFKWTVGEAHTPVVAILSSSDPLQYFVLFMSCLRANYIPFTISPRNSSAAVAHLISSTGVDHLVIGHEPAMADLAKAALQILKDDHPDKSAPDVTYVPLFEDFFLPEPSTSCEDGALAYEYKGPDAVSCILHSSGSTAFPKPIYWTNHQMLGLALVPWFGERDLTGQILSLHSMPMYHSMGVLQAIWSASCGLVLSGFEPKSPPTIPTPDNLFNAAKATQSDIILCVPSFIEAWVNRPEYIKWLATRSGVLCGGGPLNQEAGDYMASQGVSIFNFYGSTEGGIMSRVLPAHVGYDWAYFKFPEMVTPEMVARDNNTFELVIVANDVCRPSILNTRIRGIDAYATSDLLVPHPTKPGYWKVFGRTDDQIMHSTGEKTNPGPLENILNQDPHVQSAIMFGRGRFQAGVLVDPKDAFKFDPSDENKLAEFRNLIWPTVTRMNNFAPQHSRLFKEMVLVSKPTKPFTYTAKMTARRHAIIKEYDSEITELYDTVEETTQAGLLRLDAWDPLSTLEFVREVIRSVMTHSVSDDEDIFQRGCDSLQATWIRNSILHALRQSAQLDTRQDTRNFVYDHPTVARLAAFLFKLVSGMAHDADAPVLSKSDAMHAMATKYVEDFPEHKGTMEMPATKTVLVTGTTGELGSYLLAQLIGDETVSKVYACNRVSQHGKSLRDRQSLALVDRGLDVGILDSPKLVLFEGDIENPRFNLSPALYREGSHAMQESVTHIIHTAWPVDFNLALRSFEPNLKGLRNLIDFSLASPLIQPPRLLYTSSIGIFKSKGTCQRLSETHVGSATALGSGYTESKWVAEEILAKTSESTPLKTTTVRVGQLCGGINGAWNSHEWVPALVQSAKFLGCIPDDPADVSWLPVDIAAAAIVDFLDTPISAGIFHLINPRPIPWLKIARVVASELSVSLVSYADWLARLEGSRDSSDTFRALRLLQFFRSVAIHPEDDAFGFPKLDMTNALDSSSALRNSCGLKETNVKEWMRYWQEAGTL</sequence>
<dbReference type="SUPFAM" id="SSF51735">
    <property type="entry name" value="NAD(P)-binding Rossmann-fold domains"/>
    <property type="match status" value="1"/>
</dbReference>
<dbReference type="SUPFAM" id="SSF56801">
    <property type="entry name" value="Acetyl-CoA synthetase-like"/>
    <property type="match status" value="1"/>
</dbReference>
<dbReference type="SMART" id="SM00823">
    <property type="entry name" value="PKS_PP"/>
    <property type="match status" value="1"/>
</dbReference>
<dbReference type="Pfam" id="PF00501">
    <property type="entry name" value="AMP-binding"/>
    <property type="match status" value="1"/>
</dbReference>
<comment type="caution">
    <text evidence="5">The sequence shown here is derived from an EMBL/GenBank/DDBJ whole genome shotgun (WGS) entry which is preliminary data.</text>
</comment>
<dbReference type="InterPro" id="IPR020806">
    <property type="entry name" value="PKS_PP-bd"/>
</dbReference>
<evidence type="ECO:0000256" key="3">
    <source>
        <dbReference type="SAM" id="MobiDB-lite"/>
    </source>
</evidence>
<dbReference type="Gene3D" id="3.40.50.720">
    <property type="entry name" value="NAD(P)-binding Rossmann-like Domain"/>
    <property type="match status" value="1"/>
</dbReference>
<evidence type="ECO:0000313" key="6">
    <source>
        <dbReference type="Proteomes" id="UP001222325"/>
    </source>
</evidence>
<dbReference type="Pfam" id="PF07993">
    <property type="entry name" value="NAD_binding_4"/>
    <property type="match status" value="1"/>
</dbReference>
<dbReference type="AlphaFoldDB" id="A0AAD6XU37"/>
<organism evidence="5 6">
    <name type="scientific">Mycena belliarum</name>
    <dbReference type="NCBI Taxonomy" id="1033014"/>
    <lineage>
        <taxon>Eukaryota</taxon>
        <taxon>Fungi</taxon>
        <taxon>Dikarya</taxon>
        <taxon>Basidiomycota</taxon>
        <taxon>Agaricomycotina</taxon>
        <taxon>Agaricomycetes</taxon>
        <taxon>Agaricomycetidae</taxon>
        <taxon>Agaricales</taxon>
        <taxon>Marasmiineae</taxon>
        <taxon>Mycenaceae</taxon>
        <taxon>Mycena</taxon>
    </lineage>
</organism>
<dbReference type="InterPro" id="IPR013120">
    <property type="entry name" value="FAR_NAD-bd"/>
</dbReference>
<gene>
    <name evidence="5" type="ORF">B0H15DRAFT_998490</name>
</gene>
<dbReference type="PANTHER" id="PTHR43439">
    <property type="entry name" value="PHENYLACETATE-COENZYME A LIGASE"/>
    <property type="match status" value="1"/>
</dbReference>
<evidence type="ECO:0000256" key="1">
    <source>
        <dbReference type="ARBA" id="ARBA00022450"/>
    </source>
</evidence>
<evidence type="ECO:0000256" key="2">
    <source>
        <dbReference type="ARBA" id="ARBA00022553"/>
    </source>
</evidence>
<keyword evidence="2" id="KW-0597">Phosphoprotein</keyword>
<dbReference type="InterPro" id="IPR000873">
    <property type="entry name" value="AMP-dep_synth/lig_dom"/>
</dbReference>
<name>A0AAD6XU37_9AGAR</name>
<evidence type="ECO:0000313" key="5">
    <source>
        <dbReference type="EMBL" id="KAJ7099926.1"/>
    </source>
</evidence>
<dbReference type="Gene3D" id="3.40.50.12780">
    <property type="entry name" value="N-terminal domain of ligase-like"/>
    <property type="match status" value="1"/>
</dbReference>
<dbReference type="Pfam" id="PF23562">
    <property type="entry name" value="AMP-binding_C_3"/>
    <property type="match status" value="1"/>
</dbReference>
<dbReference type="InterPro" id="IPR042099">
    <property type="entry name" value="ANL_N_sf"/>
</dbReference>
<dbReference type="Gene3D" id="1.10.1200.10">
    <property type="entry name" value="ACP-like"/>
    <property type="match status" value="1"/>
</dbReference>
<dbReference type="EMBL" id="JARJCN010000006">
    <property type="protein sequence ID" value="KAJ7099926.1"/>
    <property type="molecule type" value="Genomic_DNA"/>
</dbReference>
<dbReference type="InterPro" id="IPR051414">
    <property type="entry name" value="Adenylate-forming_Reductase"/>
</dbReference>
<accession>A0AAD6XU37</accession>
<reference evidence="5" key="1">
    <citation type="submission" date="2023-03" db="EMBL/GenBank/DDBJ databases">
        <title>Massive genome expansion in bonnet fungi (Mycena s.s.) driven by repeated elements and novel gene families across ecological guilds.</title>
        <authorList>
            <consortium name="Lawrence Berkeley National Laboratory"/>
            <person name="Harder C.B."/>
            <person name="Miyauchi S."/>
            <person name="Viragh M."/>
            <person name="Kuo A."/>
            <person name="Thoen E."/>
            <person name="Andreopoulos B."/>
            <person name="Lu D."/>
            <person name="Skrede I."/>
            <person name="Drula E."/>
            <person name="Henrissat B."/>
            <person name="Morin E."/>
            <person name="Kohler A."/>
            <person name="Barry K."/>
            <person name="LaButti K."/>
            <person name="Morin E."/>
            <person name="Salamov A."/>
            <person name="Lipzen A."/>
            <person name="Mereny Z."/>
            <person name="Hegedus B."/>
            <person name="Baldrian P."/>
            <person name="Stursova M."/>
            <person name="Weitz H."/>
            <person name="Taylor A."/>
            <person name="Grigoriev I.V."/>
            <person name="Nagy L.G."/>
            <person name="Martin F."/>
            <person name="Kauserud H."/>
        </authorList>
    </citation>
    <scope>NUCLEOTIDE SEQUENCE</scope>
    <source>
        <strain evidence="5">CBHHK173m</strain>
    </source>
</reference>
<keyword evidence="6" id="KW-1185">Reference proteome</keyword>
<protein>
    <recommendedName>
        <fullName evidence="4">Polyketide synthase-like phosphopantetheine-binding domain-containing protein</fullName>
    </recommendedName>
</protein>
<feature type="region of interest" description="Disordered" evidence="3">
    <location>
        <begin position="1"/>
        <end position="22"/>
    </location>
</feature>
<evidence type="ECO:0000259" key="4">
    <source>
        <dbReference type="SMART" id="SM00823"/>
    </source>
</evidence>
<feature type="domain" description="Polyketide synthase-like phosphopantetheine-binding" evidence="4">
    <location>
        <begin position="589"/>
        <end position="664"/>
    </location>
</feature>